<feature type="transmembrane region" description="Helical" evidence="8">
    <location>
        <begin position="20"/>
        <end position="36"/>
    </location>
</feature>
<keyword evidence="2" id="KW-1003">Cell membrane</keyword>
<comment type="subcellular location">
    <subcellularLocation>
        <location evidence="1">Cell inner membrane</location>
        <topology evidence="1">Single-pass membrane protein</topology>
    </subcellularLocation>
</comment>
<evidence type="ECO:0000256" key="6">
    <source>
        <dbReference type="ARBA" id="ARBA00022989"/>
    </source>
</evidence>
<keyword evidence="4" id="KW-0997">Cell inner membrane</keyword>
<dbReference type="InterPro" id="IPR045584">
    <property type="entry name" value="Pilin-like"/>
</dbReference>
<dbReference type="Pfam" id="PF12019">
    <property type="entry name" value="GspH"/>
    <property type="match status" value="1"/>
</dbReference>
<proteinExistence type="predicted"/>
<evidence type="ECO:0000256" key="2">
    <source>
        <dbReference type="ARBA" id="ARBA00022475"/>
    </source>
</evidence>
<evidence type="ECO:0000256" key="1">
    <source>
        <dbReference type="ARBA" id="ARBA00004377"/>
    </source>
</evidence>
<keyword evidence="6 8" id="KW-1133">Transmembrane helix</keyword>
<dbReference type="NCBIfam" id="TIGR02532">
    <property type="entry name" value="IV_pilin_GFxxxE"/>
    <property type="match status" value="1"/>
</dbReference>
<dbReference type="GO" id="GO:0015627">
    <property type="term" value="C:type II protein secretion system complex"/>
    <property type="evidence" value="ECO:0007669"/>
    <property type="project" value="InterPro"/>
</dbReference>
<feature type="domain" description="General secretion pathway GspH" evidence="9">
    <location>
        <begin position="50"/>
        <end position="147"/>
    </location>
</feature>
<evidence type="ECO:0000256" key="5">
    <source>
        <dbReference type="ARBA" id="ARBA00022692"/>
    </source>
</evidence>
<keyword evidence="7 8" id="KW-0472">Membrane</keyword>
<dbReference type="Gene3D" id="3.30.700.10">
    <property type="entry name" value="Glycoprotein, Type 4 Pilin"/>
    <property type="match status" value="1"/>
</dbReference>
<keyword evidence="5 8" id="KW-0812">Transmembrane</keyword>
<dbReference type="EMBL" id="UINC01005466">
    <property type="protein sequence ID" value="SVA21506.1"/>
    <property type="molecule type" value="Genomic_DNA"/>
</dbReference>
<keyword evidence="3" id="KW-0488">Methylation</keyword>
<organism evidence="10">
    <name type="scientific">marine metagenome</name>
    <dbReference type="NCBI Taxonomy" id="408172"/>
    <lineage>
        <taxon>unclassified sequences</taxon>
        <taxon>metagenomes</taxon>
        <taxon>ecological metagenomes</taxon>
    </lineage>
</organism>
<sequence>MKKTKFDLKTARPGFTLTELILVILLIGIFASVGLVRTRDGIVAIRTQVAIDQITADIDLLRSMAFARHDTLTMVFSTANDSYTVYTGPDGSRSAVTDFSNSASGVVSFQNASFANVDITAVSFGGQPEIQFLPLGDLKSGGTITINTHTITLQDLTGKWSIN</sequence>
<evidence type="ECO:0000256" key="8">
    <source>
        <dbReference type="SAM" id="Phobius"/>
    </source>
</evidence>
<dbReference type="GO" id="GO:0005886">
    <property type="term" value="C:plasma membrane"/>
    <property type="evidence" value="ECO:0007669"/>
    <property type="project" value="UniProtKB-SubCell"/>
</dbReference>
<evidence type="ECO:0000256" key="4">
    <source>
        <dbReference type="ARBA" id="ARBA00022519"/>
    </source>
</evidence>
<gene>
    <name evidence="10" type="ORF">METZ01_LOCUS74360</name>
</gene>
<accession>A0A381TZT4</accession>
<evidence type="ECO:0000313" key="10">
    <source>
        <dbReference type="EMBL" id="SVA21506.1"/>
    </source>
</evidence>
<evidence type="ECO:0000259" key="9">
    <source>
        <dbReference type="Pfam" id="PF12019"/>
    </source>
</evidence>
<reference evidence="10" key="1">
    <citation type="submission" date="2018-05" db="EMBL/GenBank/DDBJ databases">
        <authorList>
            <person name="Lanie J.A."/>
            <person name="Ng W.-L."/>
            <person name="Kazmierczak K.M."/>
            <person name="Andrzejewski T.M."/>
            <person name="Davidsen T.M."/>
            <person name="Wayne K.J."/>
            <person name="Tettelin H."/>
            <person name="Glass J.I."/>
            <person name="Rusch D."/>
            <person name="Podicherti R."/>
            <person name="Tsui H.-C.T."/>
            <person name="Winkler M.E."/>
        </authorList>
    </citation>
    <scope>NUCLEOTIDE SEQUENCE</scope>
</reference>
<name>A0A381TZT4_9ZZZZ</name>
<dbReference type="InterPro" id="IPR022346">
    <property type="entry name" value="T2SS_GspH"/>
</dbReference>
<evidence type="ECO:0000256" key="7">
    <source>
        <dbReference type="ARBA" id="ARBA00023136"/>
    </source>
</evidence>
<dbReference type="InterPro" id="IPR012902">
    <property type="entry name" value="N_methyl_site"/>
</dbReference>
<protein>
    <recommendedName>
        <fullName evidence="9">General secretion pathway GspH domain-containing protein</fullName>
    </recommendedName>
</protein>
<dbReference type="SUPFAM" id="SSF54523">
    <property type="entry name" value="Pili subunits"/>
    <property type="match status" value="1"/>
</dbReference>
<dbReference type="GO" id="GO:0015628">
    <property type="term" value="P:protein secretion by the type II secretion system"/>
    <property type="evidence" value="ECO:0007669"/>
    <property type="project" value="InterPro"/>
</dbReference>
<dbReference type="AlphaFoldDB" id="A0A381TZT4"/>
<evidence type="ECO:0000256" key="3">
    <source>
        <dbReference type="ARBA" id="ARBA00022481"/>
    </source>
</evidence>